<keyword evidence="4" id="KW-1133">Transmembrane helix</keyword>
<evidence type="ECO:0000259" key="5">
    <source>
        <dbReference type="PROSITE" id="PS50835"/>
    </source>
</evidence>
<dbReference type="GO" id="GO:0005886">
    <property type="term" value="C:plasma membrane"/>
    <property type="evidence" value="ECO:0007669"/>
    <property type="project" value="TreeGrafter"/>
</dbReference>
<dbReference type="SMART" id="SM00409">
    <property type="entry name" value="IG"/>
    <property type="match status" value="2"/>
</dbReference>
<dbReference type="PROSITE" id="PS50835">
    <property type="entry name" value="IG_LIKE"/>
    <property type="match status" value="1"/>
</dbReference>
<gene>
    <name evidence="6" type="ORF">FSCOSCO3_A033474</name>
</gene>
<evidence type="ECO:0000256" key="4">
    <source>
        <dbReference type="SAM" id="Phobius"/>
    </source>
</evidence>
<comment type="subcellular location">
    <subcellularLocation>
        <location evidence="1">Membrane</location>
    </subcellularLocation>
</comment>
<evidence type="ECO:0000313" key="7">
    <source>
        <dbReference type="Proteomes" id="UP001314229"/>
    </source>
</evidence>
<dbReference type="InterPro" id="IPR050671">
    <property type="entry name" value="CD300_family_receptors"/>
</dbReference>
<accession>A0AAV1NW06</accession>
<dbReference type="InterPro" id="IPR013783">
    <property type="entry name" value="Ig-like_fold"/>
</dbReference>
<comment type="caution">
    <text evidence="6">The sequence shown here is derived from an EMBL/GenBank/DDBJ whole genome shotgun (WGS) entry which is preliminary data.</text>
</comment>
<evidence type="ECO:0000256" key="2">
    <source>
        <dbReference type="ARBA" id="ARBA00022692"/>
    </source>
</evidence>
<dbReference type="InterPro" id="IPR013106">
    <property type="entry name" value="Ig_V-set"/>
</dbReference>
<keyword evidence="3 4" id="KW-0472">Membrane</keyword>
<evidence type="ECO:0000256" key="1">
    <source>
        <dbReference type="ARBA" id="ARBA00004370"/>
    </source>
</evidence>
<sequence>MITKVHLYFLNESQFRFHTLTLNIKMRILYLIFLIHASLQLRCDKKVITAHLGGEFTLSCTFDTTKFLFNKKYWCRGDARESCKILVHSERVAKAEDKFIIIDMRRGGLFVKVSHLKFEDAGKYWVGIDKIYADIMTSVNVIITEVPVSKPTLWPLSPLVDRPTCWGQQVTVRCGCAKGTGIRYTWYQNTQNEDHVLHNTPDLSLHCGTMEEDSQYFCIATNDISSQKSDRLSVHVLMHADSSCIYVIHMQGQPIYDCSDRMSTSTTITPPPLTSCKATTTFPPDIRNQPSQTNQTGQHFLFSTSWSGLPLWYTMLRWGAFASLLIVLGIVLRFIKSQQNIKRARRKRRVHLRRMPYLAQ</sequence>
<dbReference type="InterPro" id="IPR003599">
    <property type="entry name" value="Ig_sub"/>
</dbReference>
<proteinExistence type="predicted"/>
<reference evidence="6 7" key="1">
    <citation type="submission" date="2024-01" db="EMBL/GenBank/DDBJ databases">
        <authorList>
            <person name="Alioto T."/>
            <person name="Alioto T."/>
            <person name="Gomez Garrido J."/>
        </authorList>
    </citation>
    <scope>NUCLEOTIDE SEQUENCE [LARGE SCALE GENOMIC DNA]</scope>
</reference>
<evidence type="ECO:0000313" key="6">
    <source>
        <dbReference type="EMBL" id="CAK6963744.1"/>
    </source>
</evidence>
<dbReference type="GO" id="GO:0004888">
    <property type="term" value="F:transmembrane signaling receptor activity"/>
    <property type="evidence" value="ECO:0007669"/>
    <property type="project" value="TreeGrafter"/>
</dbReference>
<dbReference type="AlphaFoldDB" id="A0AAV1NW06"/>
<dbReference type="Pfam" id="PF07686">
    <property type="entry name" value="V-set"/>
    <property type="match status" value="1"/>
</dbReference>
<protein>
    <submittedName>
        <fullName evidence="6">Uncharacterized protein LOC121187116 isoform X1</fullName>
    </submittedName>
</protein>
<evidence type="ECO:0000256" key="3">
    <source>
        <dbReference type="ARBA" id="ARBA00023136"/>
    </source>
</evidence>
<name>A0AAV1NW06_SCOSC</name>
<dbReference type="InterPro" id="IPR007110">
    <property type="entry name" value="Ig-like_dom"/>
</dbReference>
<dbReference type="Proteomes" id="UP001314229">
    <property type="component" value="Unassembled WGS sequence"/>
</dbReference>
<keyword evidence="7" id="KW-1185">Reference proteome</keyword>
<dbReference type="PANTHER" id="PTHR11860">
    <property type="entry name" value="POLYMERIC-IMMUNOGLOBULIN RECEPTOR"/>
    <property type="match status" value="1"/>
</dbReference>
<keyword evidence="2 4" id="KW-0812">Transmembrane</keyword>
<feature type="domain" description="Ig-like" evidence="5">
    <location>
        <begin position="151"/>
        <end position="233"/>
    </location>
</feature>
<organism evidence="6 7">
    <name type="scientific">Scomber scombrus</name>
    <name type="common">Atlantic mackerel</name>
    <name type="synonym">Scomber vernalis</name>
    <dbReference type="NCBI Taxonomy" id="13677"/>
    <lineage>
        <taxon>Eukaryota</taxon>
        <taxon>Metazoa</taxon>
        <taxon>Chordata</taxon>
        <taxon>Craniata</taxon>
        <taxon>Vertebrata</taxon>
        <taxon>Euteleostomi</taxon>
        <taxon>Actinopterygii</taxon>
        <taxon>Neopterygii</taxon>
        <taxon>Teleostei</taxon>
        <taxon>Neoteleostei</taxon>
        <taxon>Acanthomorphata</taxon>
        <taxon>Pelagiaria</taxon>
        <taxon>Scombriformes</taxon>
        <taxon>Scombridae</taxon>
        <taxon>Scomber</taxon>
    </lineage>
</organism>
<dbReference type="EMBL" id="CAWUFR010000068">
    <property type="protein sequence ID" value="CAK6963744.1"/>
    <property type="molecule type" value="Genomic_DNA"/>
</dbReference>
<dbReference type="PANTHER" id="PTHR11860:SF96">
    <property type="match status" value="1"/>
</dbReference>
<dbReference type="Gene3D" id="2.60.40.10">
    <property type="entry name" value="Immunoglobulins"/>
    <property type="match status" value="2"/>
</dbReference>
<dbReference type="InterPro" id="IPR036179">
    <property type="entry name" value="Ig-like_dom_sf"/>
</dbReference>
<dbReference type="SUPFAM" id="SSF48726">
    <property type="entry name" value="Immunoglobulin"/>
    <property type="match status" value="2"/>
</dbReference>
<feature type="transmembrane region" description="Helical" evidence="4">
    <location>
        <begin position="311"/>
        <end position="335"/>
    </location>
</feature>